<dbReference type="Proteomes" id="UP000004995">
    <property type="component" value="Unassembled WGS sequence"/>
</dbReference>
<keyword evidence="3" id="KW-1185">Reference proteome</keyword>
<dbReference type="HOGENOM" id="CLU_1345220_0_0_1"/>
<organism evidence="2 3">
    <name type="scientific">Setaria italica</name>
    <name type="common">Foxtail millet</name>
    <name type="synonym">Panicum italicum</name>
    <dbReference type="NCBI Taxonomy" id="4555"/>
    <lineage>
        <taxon>Eukaryota</taxon>
        <taxon>Viridiplantae</taxon>
        <taxon>Streptophyta</taxon>
        <taxon>Embryophyta</taxon>
        <taxon>Tracheophyta</taxon>
        <taxon>Spermatophyta</taxon>
        <taxon>Magnoliopsida</taxon>
        <taxon>Liliopsida</taxon>
        <taxon>Poales</taxon>
        <taxon>Poaceae</taxon>
        <taxon>PACMAD clade</taxon>
        <taxon>Panicoideae</taxon>
        <taxon>Panicodae</taxon>
        <taxon>Paniceae</taxon>
        <taxon>Cenchrinae</taxon>
        <taxon>Setaria</taxon>
    </lineage>
</organism>
<evidence type="ECO:0000313" key="2">
    <source>
        <dbReference type="EnsemblPlants" id="KQL04614"/>
    </source>
</evidence>
<reference evidence="2" key="2">
    <citation type="submission" date="2018-08" db="UniProtKB">
        <authorList>
            <consortium name="EnsemblPlants"/>
        </authorList>
    </citation>
    <scope>IDENTIFICATION</scope>
    <source>
        <strain evidence="2">Yugu1</strain>
    </source>
</reference>
<feature type="region of interest" description="Disordered" evidence="1">
    <location>
        <begin position="1"/>
        <end position="92"/>
    </location>
</feature>
<protein>
    <submittedName>
        <fullName evidence="2">Uncharacterized protein</fullName>
    </submittedName>
</protein>
<accession>K3XM42</accession>
<evidence type="ECO:0000313" key="3">
    <source>
        <dbReference type="Proteomes" id="UP000004995"/>
    </source>
</evidence>
<dbReference type="AlphaFoldDB" id="K3XM42"/>
<dbReference type="EnsemblPlants" id="KQL04614">
    <property type="protein sequence ID" value="KQL04614"/>
    <property type="gene ID" value="SETIT_002965mg"/>
</dbReference>
<feature type="region of interest" description="Disordered" evidence="1">
    <location>
        <begin position="114"/>
        <end position="204"/>
    </location>
</feature>
<feature type="compositionally biased region" description="Low complexity" evidence="1">
    <location>
        <begin position="176"/>
        <end position="191"/>
    </location>
</feature>
<dbReference type="Gramene" id="KQL04614">
    <property type="protein sequence ID" value="KQL04614"/>
    <property type="gene ID" value="SETIT_002965mg"/>
</dbReference>
<feature type="compositionally biased region" description="Basic residues" evidence="1">
    <location>
        <begin position="73"/>
        <end position="92"/>
    </location>
</feature>
<dbReference type="InParanoid" id="K3XM42"/>
<sequence length="204" mass="21785">MGARKQSVTGRPASSCARMAPASRRCRFGPAADPDGGPCGGGGARAPRPTLTVAPASVEEHGTVVNPAWQSMRGRKTAQRKGRRLGTRGRRKKIQCRRAVKHLQEGCKTSAVQPYSRRPTRVQVRDPTACDDARGQQLIGPLARLGSRRDEDARGSSRGVDTDAPPGSYLRRGRRSVPSPSSAAVSRSGRSVMASAKTPVLRTH</sequence>
<proteinExistence type="predicted"/>
<reference evidence="3" key="1">
    <citation type="journal article" date="2012" name="Nat. Biotechnol.">
        <title>Reference genome sequence of the model plant Setaria.</title>
        <authorList>
            <person name="Bennetzen J.L."/>
            <person name="Schmutz J."/>
            <person name="Wang H."/>
            <person name="Percifield R."/>
            <person name="Hawkins J."/>
            <person name="Pontaroli A.C."/>
            <person name="Estep M."/>
            <person name="Feng L."/>
            <person name="Vaughn J.N."/>
            <person name="Grimwood J."/>
            <person name="Jenkins J."/>
            <person name="Barry K."/>
            <person name="Lindquist E."/>
            <person name="Hellsten U."/>
            <person name="Deshpande S."/>
            <person name="Wang X."/>
            <person name="Wu X."/>
            <person name="Mitros T."/>
            <person name="Triplett J."/>
            <person name="Yang X."/>
            <person name="Ye C.Y."/>
            <person name="Mauro-Herrera M."/>
            <person name="Wang L."/>
            <person name="Li P."/>
            <person name="Sharma M."/>
            <person name="Sharma R."/>
            <person name="Ronald P.C."/>
            <person name="Panaud O."/>
            <person name="Kellogg E.A."/>
            <person name="Brutnell T.P."/>
            <person name="Doust A.N."/>
            <person name="Tuskan G.A."/>
            <person name="Rokhsar D."/>
            <person name="Devos K.M."/>
        </authorList>
    </citation>
    <scope>NUCLEOTIDE SEQUENCE [LARGE SCALE GENOMIC DNA]</scope>
    <source>
        <strain evidence="3">cv. Yugu1</strain>
    </source>
</reference>
<evidence type="ECO:0000256" key="1">
    <source>
        <dbReference type="SAM" id="MobiDB-lite"/>
    </source>
</evidence>
<dbReference type="EMBL" id="AGNK02002890">
    <property type="status" value="NOT_ANNOTATED_CDS"/>
    <property type="molecule type" value="Genomic_DNA"/>
</dbReference>
<name>K3XM42_SETIT</name>